<reference evidence="2" key="1">
    <citation type="journal article" date="2020" name="Stud. Mycol.">
        <title>101 Dothideomycetes genomes: a test case for predicting lifestyles and emergence of pathogens.</title>
        <authorList>
            <person name="Haridas S."/>
            <person name="Albert R."/>
            <person name="Binder M."/>
            <person name="Bloem J."/>
            <person name="Labutti K."/>
            <person name="Salamov A."/>
            <person name="Andreopoulos B."/>
            <person name="Baker S."/>
            <person name="Barry K."/>
            <person name="Bills G."/>
            <person name="Bluhm B."/>
            <person name="Cannon C."/>
            <person name="Castanera R."/>
            <person name="Culley D."/>
            <person name="Daum C."/>
            <person name="Ezra D."/>
            <person name="Gonzalez J."/>
            <person name="Henrissat B."/>
            <person name="Kuo A."/>
            <person name="Liang C."/>
            <person name="Lipzen A."/>
            <person name="Lutzoni F."/>
            <person name="Magnuson J."/>
            <person name="Mondo S."/>
            <person name="Nolan M."/>
            <person name="Ohm R."/>
            <person name="Pangilinan J."/>
            <person name="Park H.-J."/>
            <person name="Ramirez L."/>
            <person name="Alfaro M."/>
            <person name="Sun H."/>
            <person name="Tritt A."/>
            <person name="Yoshinaga Y."/>
            <person name="Zwiers L.-H."/>
            <person name="Turgeon B."/>
            <person name="Goodwin S."/>
            <person name="Spatafora J."/>
            <person name="Crous P."/>
            <person name="Grigoriev I."/>
        </authorList>
    </citation>
    <scope>NUCLEOTIDE SEQUENCE</scope>
    <source>
        <strain evidence="2">CBS 116435</strain>
    </source>
</reference>
<feature type="region of interest" description="Disordered" evidence="1">
    <location>
        <begin position="264"/>
        <end position="340"/>
    </location>
</feature>
<name>A0A9P4QGC1_9PEZI</name>
<proteinExistence type="predicted"/>
<evidence type="ECO:0000313" key="2">
    <source>
        <dbReference type="EMBL" id="KAF2724401.1"/>
    </source>
</evidence>
<accession>A0A9P4QGC1</accession>
<evidence type="ECO:0000256" key="1">
    <source>
        <dbReference type="SAM" id="MobiDB-lite"/>
    </source>
</evidence>
<protein>
    <submittedName>
        <fullName evidence="2">Uncharacterized protein</fullName>
    </submittedName>
</protein>
<dbReference type="Proteomes" id="UP000799441">
    <property type="component" value="Unassembled WGS sequence"/>
</dbReference>
<evidence type="ECO:0000313" key="3">
    <source>
        <dbReference type="Proteomes" id="UP000799441"/>
    </source>
</evidence>
<feature type="region of interest" description="Disordered" evidence="1">
    <location>
        <begin position="151"/>
        <end position="188"/>
    </location>
</feature>
<organism evidence="2 3">
    <name type="scientific">Polychaeton citri CBS 116435</name>
    <dbReference type="NCBI Taxonomy" id="1314669"/>
    <lineage>
        <taxon>Eukaryota</taxon>
        <taxon>Fungi</taxon>
        <taxon>Dikarya</taxon>
        <taxon>Ascomycota</taxon>
        <taxon>Pezizomycotina</taxon>
        <taxon>Dothideomycetes</taxon>
        <taxon>Dothideomycetidae</taxon>
        <taxon>Capnodiales</taxon>
        <taxon>Capnodiaceae</taxon>
        <taxon>Polychaeton</taxon>
    </lineage>
</organism>
<gene>
    <name evidence="2" type="ORF">K431DRAFT_291509</name>
</gene>
<comment type="caution">
    <text evidence="2">The sequence shown here is derived from an EMBL/GenBank/DDBJ whole genome shotgun (WGS) entry which is preliminary data.</text>
</comment>
<keyword evidence="3" id="KW-1185">Reference proteome</keyword>
<feature type="compositionally biased region" description="Polar residues" evidence="1">
    <location>
        <begin position="302"/>
        <end position="330"/>
    </location>
</feature>
<sequence length="340" mass="36771">MAAKSEPQPKSSFWSGMLRKRVSAATTPKASVAAATDRLTDAPPESAAPMKTYKPRYAQRDAMRAVSAKEREEVMNADMRARSDACSKSGFSTDVPPFGKLPIHPNFQRSLSGMPFYVAPPLLGSATSSPSSTATTGNLLPIPASDYFRLPRSRSGSLKSVKSTKSTKSTRSASAKLERSQSEEALTSAEKKLSLAQLRSELQAEYEASKRSPHEFDRNLDFRLAHSGFFSTGKNCGPQFSPSKGKQRAMDLKLPGSINSTQKRMTLSRSASSSILMSTPEEEEFEGIPRTPVSDIVRKSSDSTASSNSVMTENTSRQISESGTIDTEVSQGGKAISKDY</sequence>
<feature type="compositionally biased region" description="Low complexity" evidence="1">
    <location>
        <begin position="155"/>
        <end position="175"/>
    </location>
</feature>
<feature type="compositionally biased region" description="Low complexity" evidence="1">
    <location>
        <begin position="264"/>
        <end position="279"/>
    </location>
</feature>
<feature type="compositionally biased region" description="Low complexity" evidence="1">
    <location>
        <begin position="25"/>
        <end position="36"/>
    </location>
</feature>
<feature type="region of interest" description="Disordered" evidence="1">
    <location>
        <begin position="25"/>
        <end position="65"/>
    </location>
</feature>
<dbReference type="EMBL" id="MU003771">
    <property type="protein sequence ID" value="KAF2724401.1"/>
    <property type="molecule type" value="Genomic_DNA"/>
</dbReference>
<dbReference type="AlphaFoldDB" id="A0A9P4QGC1"/>
<feature type="region of interest" description="Disordered" evidence="1">
    <location>
        <begin position="79"/>
        <end position="99"/>
    </location>
</feature>